<feature type="transmembrane region" description="Helical" evidence="2">
    <location>
        <begin position="188"/>
        <end position="207"/>
    </location>
</feature>
<evidence type="ECO:0000313" key="4">
    <source>
        <dbReference type="Proteomes" id="UP001182556"/>
    </source>
</evidence>
<evidence type="ECO:0000256" key="2">
    <source>
        <dbReference type="SAM" id="Phobius"/>
    </source>
</evidence>
<dbReference type="PANTHER" id="PTHR15887:SF1">
    <property type="entry name" value="TRANSMEMBRANE PROTEIN 69"/>
    <property type="match status" value="1"/>
</dbReference>
<feature type="compositionally biased region" description="Basic and acidic residues" evidence="1">
    <location>
        <begin position="377"/>
        <end position="396"/>
    </location>
</feature>
<dbReference type="InterPro" id="IPR021836">
    <property type="entry name" value="DUF3429"/>
</dbReference>
<reference evidence="3" key="1">
    <citation type="submission" date="2023-02" db="EMBL/GenBank/DDBJ databases">
        <title>Identification and recombinant expression of a fungal hydrolase from Papiliotrema laurentii that hydrolyzes apple cutin and clears colloidal polyester polyurethane.</title>
        <authorList>
            <consortium name="DOE Joint Genome Institute"/>
            <person name="Roman V.A."/>
            <person name="Bojanowski C."/>
            <person name="Crable B.R."/>
            <person name="Wagner D.N."/>
            <person name="Hung C.S."/>
            <person name="Nadeau L.J."/>
            <person name="Schratz L."/>
            <person name="Haridas S."/>
            <person name="Pangilinan J."/>
            <person name="Lipzen A."/>
            <person name="Na H."/>
            <person name="Yan M."/>
            <person name="Ng V."/>
            <person name="Grigoriev I.V."/>
            <person name="Spatafora J.W."/>
            <person name="Barlow D."/>
            <person name="Biffinger J."/>
            <person name="Kelley-Loughnane N."/>
            <person name="Varaljay V.A."/>
            <person name="Crookes-Goodson W.J."/>
        </authorList>
    </citation>
    <scope>NUCLEOTIDE SEQUENCE</scope>
    <source>
        <strain evidence="3">5307AH</strain>
    </source>
</reference>
<feature type="transmembrane region" description="Helical" evidence="2">
    <location>
        <begin position="273"/>
        <end position="305"/>
    </location>
</feature>
<feature type="transmembrane region" description="Helical" evidence="2">
    <location>
        <begin position="219"/>
        <end position="246"/>
    </location>
</feature>
<dbReference type="PANTHER" id="PTHR15887">
    <property type="entry name" value="TRANSMEMBRANE PROTEIN 69"/>
    <property type="match status" value="1"/>
</dbReference>
<comment type="caution">
    <text evidence="3">The sequence shown here is derived from an EMBL/GenBank/DDBJ whole genome shotgun (WGS) entry which is preliminary data.</text>
</comment>
<keyword evidence="2" id="KW-1133">Transmembrane helix</keyword>
<dbReference type="EMBL" id="JAODAN010000001">
    <property type="protein sequence ID" value="KAK1927197.1"/>
    <property type="molecule type" value="Genomic_DNA"/>
</dbReference>
<organism evidence="3 4">
    <name type="scientific">Papiliotrema laurentii</name>
    <name type="common">Cryptococcus laurentii</name>
    <dbReference type="NCBI Taxonomy" id="5418"/>
    <lineage>
        <taxon>Eukaryota</taxon>
        <taxon>Fungi</taxon>
        <taxon>Dikarya</taxon>
        <taxon>Basidiomycota</taxon>
        <taxon>Agaricomycotina</taxon>
        <taxon>Tremellomycetes</taxon>
        <taxon>Tremellales</taxon>
        <taxon>Rhynchogastremaceae</taxon>
        <taxon>Papiliotrema</taxon>
    </lineage>
</organism>
<proteinExistence type="predicted"/>
<dbReference type="Pfam" id="PF11911">
    <property type="entry name" value="DUF3429"/>
    <property type="match status" value="1"/>
</dbReference>
<keyword evidence="2" id="KW-0472">Membrane</keyword>
<keyword evidence="2" id="KW-0812">Transmembrane</keyword>
<keyword evidence="4" id="KW-1185">Reference proteome</keyword>
<evidence type="ECO:0000256" key="1">
    <source>
        <dbReference type="SAM" id="MobiDB-lite"/>
    </source>
</evidence>
<feature type="region of interest" description="Disordered" evidence="1">
    <location>
        <begin position="319"/>
        <end position="423"/>
    </location>
</feature>
<name>A0AAD9FVU4_PAPLA</name>
<gene>
    <name evidence="3" type="ORF">DB88DRAFT_514913</name>
</gene>
<accession>A0AAD9FVU4</accession>
<feature type="compositionally biased region" description="Polar residues" evidence="1">
    <location>
        <begin position="412"/>
        <end position="423"/>
    </location>
</feature>
<dbReference type="AlphaFoldDB" id="A0AAD9FVU4"/>
<feature type="compositionally biased region" description="Basic and acidic residues" evidence="1">
    <location>
        <begin position="319"/>
        <end position="329"/>
    </location>
</feature>
<protein>
    <submittedName>
        <fullName evidence="3">Uncharacterized protein</fullName>
    </submittedName>
</protein>
<sequence length="423" mass="46301">MYRSVRLLRATAPLASPAFRAPAPLRPISLGNNLAFKRVISTTPVRFNQPITGDRDPPRNKHNVENQNYTTTAREELKSVAQDIGEMISGRSAQAAARMAKANEISGHSHAGSVSADFKSMTTDLVKAVPRPALVFGLAGTLPYLGTSLSTLFLAREASRASQGLNTISGLDLQSSLDALHLVEHVQITYGAIILSFLGAIHWGMEFSKLGGEQGYKRLAIGVIPVLFAWPTTFLPHGMALVAQWFGFTGTWMIDQRASTNGWTTPWYSTYRFYLSLIVGFSIMATFAGSGWFGAGAGATTAVSYPSRQTYSERMSGLKRLDKVGEKNRPSSPDAKVGRVEGKTTSEFSLEESDDAYLKLVKTTPEEPDEEEEQAKEEEKQKNAEFQDKRDEHQQDKAPGAMKDTAKDRTGANANVQDESQKK</sequence>
<evidence type="ECO:0000313" key="3">
    <source>
        <dbReference type="EMBL" id="KAK1927197.1"/>
    </source>
</evidence>
<feature type="compositionally biased region" description="Acidic residues" evidence="1">
    <location>
        <begin position="366"/>
        <end position="376"/>
    </location>
</feature>
<dbReference type="Proteomes" id="UP001182556">
    <property type="component" value="Unassembled WGS sequence"/>
</dbReference>